<comment type="catalytic activity">
    <reaction evidence="8 9">
        <text>tRNA(Gln) + L-glutamine + ATP = L-glutaminyl-tRNA(Gln) + AMP + diphosphate</text>
        <dbReference type="Rhea" id="RHEA:20121"/>
        <dbReference type="Rhea" id="RHEA-COMP:9662"/>
        <dbReference type="Rhea" id="RHEA-COMP:9681"/>
        <dbReference type="ChEBI" id="CHEBI:30616"/>
        <dbReference type="ChEBI" id="CHEBI:33019"/>
        <dbReference type="ChEBI" id="CHEBI:58359"/>
        <dbReference type="ChEBI" id="CHEBI:78442"/>
        <dbReference type="ChEBI" id="CHEBI:78521"/>
        <dbReference type="ChEBI" id="CHEBI:456215"/>
        <dbReference type="EC" id="6.1.1.18"/>
    </reaction>
</comment>
<name>A0A0M3T274_9GAMM</name>
<evidence type="ECO:0000256" key="1">
    <source>
        <dbReference type="ARBA" id="ARBA00005594"/>
    </source>
</evidence>
<evidence type="ECO:0000256" key="3">
    <source>
        <dbReference type="ARBA" id="ARBA00022598"/>
    </source>
</evidence>
<dbReference type="SUPFAM" id="SSF50715">
    <property type="entry name" value="Ribosomal protein L25-like"/>
    <property type="match status" value="1"/>
</dbReference>
<evidence type="ECO:0000256" key="8">
    <source>
        <dbReference type="ARBA" id="ARBA00048270"/>
    </source>
</evidence>
<feature type="binding site" evidence="9">
    <location>
        <begin position="266"/>
        <end position="267"/>
    </location>
    <ligand>
        <name>ATP</name>
        <dbReference type="ChEBI" id="CHEBI:30616"/>
    </ligand>
</feature>
<dbReference type="InterPro" id="IPR000924">
    <property type="entry name" value="Glu/Gln-tRNA-synth"/>
</dbReference>
<dbReference type="Gene3D" id="2.40.240.10">
    <property type="entry name" value="Ribosomal Protein L25, Chain P"/>
    <property type="match status" value="2"/>
</dbReference>
<dbReference type="GO" id="GO:0006424">
    <property type="term" value="P:glutamyl-tRNA aminoacylation"/>
    <property type="evidence" value="ECO:0007669"/>
    <property type="project" value="UniProtKB-UniRule"/>
</dbReference>
<feature type="binding site" evidence="9">
    <location>
        <position position="214"/>
    </location>
    <ligand>
        <name>L-glutamine</name>
        <dbReference type="ChEBI" id="CHEBI:58359"/>
    </ligand>
</feature>
<evidence type="ECO:0000256" key="10">
    <source>
        <dbReference type="RuleBase" id="RU363037"/>
    </source>
</evidence>
<evidence type="ECO:0000259" key="11">
    <source>
        <dbReference type="Pfam" id="PF00749"/>
    </source>
</evidence>
<dbReference type="PANTHER" id="PTHR43097:SF5">
    <property type="entry name" value="GLUTAMATE--TRNA LIGASE"/>
    <property type="match status" value="1"/>
</dbReference>
<evidence type="ECO:0000259" key="12">
    <source>
        <dbReference type="Pfam" id="PF03950"/>
    </source>
</evidence>
<evidence type="ECO:0000256" key="7">
    <source>
        <dbReference type="ARBA" id="ARBA00023146"/>
    </source>
</evidence>
<dbReference type="GO" id="GO:0005829">
    <property type="term" value="C:cytosol"/>
    <property type="evidence" value="ECO:0007669"/>
    <property type="project" value="TreeGrafter"/>
</dbReference>
<dbReference type="Pfam" id="PF00749">
    <property type="entry name" value="tRNA-synt_1c"/>
    <property type="match status" value="1"/>
</dbReference>
<sequence>MPPKKTSEKSRNFILNVIDEDLSTGKHSSVITRFPPEPNGYLHIGHAKSICLNFGTAKNYNGYCNLRFDDTNPSKEDIEFVNSIKKDVNWLGFSWNNEVKFSSSYFDIFYQSAVELIKKNLAYVCFLSPEEIRKYRGTLKKPGKNSPFRDSTINDNIVLFDKMKAGEFKEGECVLRAKIDMASSFMCMRDPTLYRIRFETHHQTKDDWCIYPMYDFAHCLGDAIEGVTHSICTLEFQDNRRIYNWTLENLDAFNKPDRPHQYEFSRLNLEYATTSKRKLKLLVDNDYVSGWNDPRMPTISGLKRRGYTPASIRDFSERIGVSKVNSLTDISILESSIRDDLNLTAPRAMAVINPIKLVIENYPEGKIESLSAPLHPQNEEMGARKIFFSREIYIDKDDFTEVVPNNKYKRLSIDKEVRLRNSYVIKASRFNKDENGNISTIYCTYDPDTLGKNPIDGRKVKGVIHYVESTKAISAKFKIYDRLFLDSNPSQFDDMSLALNPNSLIIKNGYVEYSLKNVEIGKAYQFEREGYFCRDTESEGLVFNKTVGLRDTWSQ</sequence>
<evidence type="ECO:0000313" key="15">
    <source>
        <dbReference type="Proteomes" id="UP000068905"/>
    </source>
</evidence>
<evidence type="ECO:0000256" key="2">
    <source>
        <dbReference type="ARBA" id="ARBA00022490"/>
    </source>
</evidence>
<dbReference type="FunFam" id="3.40.50.620:FF:000037">
    <property type="entry name" value="Glutamine--tRNA ligase cytoplasmic"/>
    <property type="match status" value="1"/>
</dbReference>
<proteinExistence type="inferred from homology"/>
<feature type="domain" description="Glutamyl/glutaminyl-tRNA synthetase class Ib anti-codon binding" evidence="12">
    <location>
        <begin position="345"/>
        <end position="446"/>
    </location>
</feature>
<dbReference type="InterPro" id="IPR049437">
    <property type="entry name" value="tRNA-synt_1c_C2"/>
</dbReference>
<dbReference type="Gene3D" id="3.40.50.620">
    <property type="entry name" value="HUPs"/>
    <property type="match status" value="1"/>
</dbReference>
<evidence type="ECO:0000259" key="13">
    <source>
        <dbReference type="Pfam" id="PF20974"/>
    </source>
</evidence>
<dbReference type="GO" id="GO:0004819">
    <property type="term" value="F:glutamine-tRNA ligase activity"/>
    <property type="evidence" value="ECO:0007669"/>
    <property type="project" value="UniProtKB-UniRule"/>
</dbReference>
<keyword evidence="5 9" id="KW-0067">ATP-binding</keyword>
<organism evidence="14 15">
    <name type="scientific">Candidatus Pseudothioglobus singularis PS1</name>
    <dbReference type="NCBI Taxonomy" id="1125411"/>
    <lineage>
        <taxon>Bacteria</taxon>
        <taxon>Pseudomonadati</taxon>
        <taxon>Pseudomonadota</taxon>
        <taxon>Gammaproteobacteria</taxon>
        <taxon>Candidatus Pseudothioglobaceae</taxon>
        <taxon>Candidatus Pseudothioglobus</taxon>
    </lineage>
</organism>
<dbReference type="InterPro" id="IPR020059">
    <property type="entry name" value="Glu/Gln-tRNA-synth_Ib_codon-bd"/>
</dbReference>
<evidence type="ECO:0000256" key="4">
    <source>
        <dbReference type="ARBA" id="ARBA00022741"/>
    </source>
</evidence>
<dbReference type="HAMAP" id="MF_00126">
    <property type="entry name" value="Gln_tRNA_synth"/>
    <property type="match status" value="1"/>
</dbReference>
<evidence type="ECO:0000313" key="14">
    <source>
        <dbReference type="EMBL" id="ALE02321.1"/>
    </source>
</evidence>
<keyword evidence="15" id="KW-1185">Reference proteome</keyword>
<dbReference type="OrthoDB" id="9801560at2"/>
<dbReference type="Pfam" id="PF03950">
    <property type="entry name" value="tRNA-synt_1c_C"/>
    <property type="match status" value="1"/>
</dbReference>
<dbReference type="GO" id="GO:0006425">
    <property type="term" value="P:glutaminyl-tRNA aminoacylation"/>
    <property type="evidence" value="ECO:0007669"/>
    <property type="project" value="UniProtKB-UniRule"/>
</dbReference>
<dbReference type="EMBL" id="CP006911">
    <property type="protein sequence ID" value="ALE02321.1"/>
    <property type="molecule type" value="Genomic_DNA"/>
</dbReference>
<dbReference type="PATRIC" id="fig|1125411.7.peg.1415"/>
<dbReference type="STRING" id="1125411.W908_07175"/>
<comment type="similarity">
    <text evidence="1 9 10">Belongs to the class-I aminoacyl-tRNA synthetase family.</text>
</comment>
<keyword evidence="3 9" id="KW-0436">Ligase</keyword>
<dbReference type="NCBIfam" id="NF011291">
    <property type="entry name" value="PRK14703.1"/>
    <property type="match status" value="1"/>
</dbReference>
<dbReference type="GO" id="GO:0005524">
    <property type="term" value="F:ATP binding"/>
    <property type="evidence" value="ECO:0007669"/>
    <property type="project" value="UniProtKB-UniRule"/>
</dbReference>
<dbReference type="SUPFAM" id="SSF52374">
    <property type="entry name" value="Nucleotidylyl transferase"/>
    <property type="match status" value="1"/>
</dbReference>
<dbReference type="InterPro" id="IPR014729">
    <property type="entry name" value="Rossmann-like_a/b/a_fold"/>
</dbReference>
<feature type="binding site" evidence="9">
    <location>
        <begin position="43"/>
        <end position="49"/>
    </location>
    <ligand>
        <name>ATP</name>
        <dbReference type="ChEBI" id="CHEBI:30616"/>
    </ligand>
</feature>
<feature type="binding site" evidence="9">
    <location>
        <position position="69"/>
    </location>
    <ligand>
        <name>L-glutamine</name>
        <dbReference type="ChEBI" id="CHEBI:58359"/>
    </ligand>
</feature>
<dbReference type="AlphaFoldDB" id="A0A0M3T274"/>
<feature type="domain" description="Glutamyl/glutaminyl-tRNA synthetase class Ib catalytic" evidence="11">
    <location>
        <begin position="30"/>
        <end position="329"/>
    </location>
</feature>
<dbReference type="InterPro" id="IPR050132">
    <property type="entry name" value="Gln/Glu-tRNA_Ligase"/>
</dbReference>
<keyword evidence="2 9" id="KW-0963">Cytoplasm</keyword>
<feature type="binding site" evidence="9">
    <location>
        <position position="233"/>
    </location>
    <ligand>
        <name>ATP</name>
        <dbReference type="ChEBI" id="CHEBI:30616"/>
    </ligand>
</feature>
<dbReference type="Proteomes" id="UP000068905">
    <property type="component" value="Chromosome"/>
</dbReference>
<dbReference type="NCBIfam" id="TIGR00440">
    <property type="entry name" value="glnS"/>
    <property type="match status" value="1"/>
</dbReference>
<dbReference type="InterPro" id="IPR020056">
    <property type="entry name" value="Rbsml_bL25/Gln-tRNA_synth_N"/>
</dbReference>
<feature type="binding site" evidence="9">
    <location>
        <begin position="37"/>
        <end position="39"/>
    </location>
    <ligand>
        <name>ATP</name>
        <dbReference type="ChEBI" id="CHEBI:30616"/>
    </ligand>
</feature>
<dbReference type="InterPro" id="IPR011035">
    <property type="entry name" value="Ribosomal_bL25/Gln-tRNA_synth"/>
</dbReference>
<dbReference type="RefSeq" id="WP_053820529.1">
    <property type="nucleotide sequence ID" value="NZ_CP006911.1"/>
</dbReference>
<dbReference type="PRINTS" id="PR00987">
    <property type="entry name" value="TRNASYNTHGLU"/>
</dbReference>
<keyword evidence="6 9" id="KW-0648">Protein biosynthesis</keyword>
<dbReference type="Pfam" id="PF20974">
    <property type="entry name" value="tRNA-synt_1c_C2"/>
    <property type="match status" value="1"/>
</dbReference>
<evidence type="ECO:0000256" key="6">
    <source>
        <dbReference type="ARBA" id="ARBA00022917"/>
    </source>
</evidence>
<dbReference type="EC" id="6.1.1.18" evidence="9"/>
<feature type="short sequence motif" description="'HIGH' region" evidence="9">
    <location>
        <begin position="36"/>
        <end position="46"/>
    </location>
</feature>
<comment type="subunit">
    <text evidence="9">Monomer.</text>
</comment>
<keyword evidence="7 9" id="KW-0030">Aminoacyl-tRNA synthetase</keyword>
<keyword evidence="4 9" id="KW-0547">Nucleotide-binding</keyword>
<accession>A0A0M3T274</accession>
<evidence type="ECO:0000256" key="9">
    <source>
        <dbReference type="HAMAP-Rule" id="MF_00126"/>
    </source>
</evidence>
<gene>
    <name evidence="9" type="primary">glnS</name>
    <name evidence="14" type="ORF">W908_07175</name>
</gene>
<reference evidence="14 15" key="1">
    <citation type="journal article" date="2015" name="Genome Announc.">
        <title>Genome Sequence of 'Candidatus Thioglobus singularis' Strain PS1, a Mixotroph from the SUP05 Clade of Marine Gammaproteobacteria.</title>
        <authorList>
            <person name="Marshall K.T."/>
            <person name="Morris R.M."/>
        </authorList>
    </citation>
    <scope>NUCLEOTIDE SEQUENCE [LARGE SCALE GENOMIC DNA]</scope>
    <source>
        <strain evidence="14 15">PS1</strain>
    </source>
</reference>
<dbReference type="KEGG" id="tsn:W908_07175"/>
<dbReference type="InterPro" id="IPR001412">
    <property type="entry name" value="aa-tRNA-synth_I_CS"/>
</dbReference>
<dbReference type="PROSITE" id="PS00178">
    <property type="entry name" value="AA_TRNA_LIGASE_I"/>
    <property type="match status" value="1"/>
</dbReference>
<dbReference type="FunFam" id="2.40.240.10:FF:000001">
    <property type="entry name" value="Glutamine--tRNA ligase"/>
    <property type="match status" value="1"/>
</dbReference>
<dbReference type="PANTHER" id="PTHR43097">
    <property type="entry name" value="GLUTAMINE-TRNA LIGASE"/>
    <property type="match status" value="1"/>
</dbReference>
<comment type="subcellular location">
    <subcellularLocation>
        <location evidence="9">Cytoplasm</location>
    </subcellularLocation>
</comment>
<comment type="caution">
    <text evidence="9">Lacks conserved residue(s) required for the propagation of feature annotation.</text>
</comment>
<dbReference type="InterPro" id="IPR004514">
    <property type="entry name" value="Gln-tRNA-synth"/>
</dbReference>
<dbReference type="InterPro" id="IPR022861">
    <property type="entry name" value="Gln_tRNA_ligase_bac"/>
</dbReference>
<feature type="domain" description="tRNA synthetases class I (E and Q) anti-codon binding" evidence="13">
    <location>
        <begin position="463"/>
        <end position="535"/>
    </location>
</feature>
<protein>
    <recommendedName>
        <fullName evidence="9">Glutamine--tRNA ligase</fullName>
        <ecNumber evidence="9">6.1.1.18</ecNumber>
    </recommendedName>
    <alternativeName>
        <fullName evidence="9">Glutaminyl-tRNA synthetase</fullName>
        <shortName evidence="9">GlnRS</shortName>
    </alternativeName>
</protein>
<evidence type="ECO:0000256" key="5">
    <source>
        <dbReference type="ARBA" id="ARBA00022840"/>
    </source>
</evidence>
<dbReference type="InterPro" id="IPR020058">
    <property type="entry name" value="Glu/Gln-tRNA-synth_Ib_cat-dom"/>
</dbReference>